<dbReference type="Pfam" id="PF02899">
    <property type="entry name" value="Phage_int_SAM_1"/>
    <property type="match status" value="1"/>
</dbReference>
<dbReference type="InterPro" id="IPR023009">
    <property type="entry name" value="Tyrosine_recombinase_XerC/XerD"/>
</dbReference>
<evidence type="ECO:0000256" key="3">
    <source>
        <dbReference type="ARBA" id="ARBA00022618"/>
    </source>
</evidence>
<dbReference type="Gene3D" id="1.10.443.10">
    <property type="entry name" value="Intergrase catalytic core"/>
    <property type="match status" value="1"/>
</dbReference>
<dbReference type="CDD" id="cd00798">
    <property type="entry name" value="INT_XerDC_C"/>
    <property type="match status" value="1"/>
</dbReference>
<keyword evidence="6 9" id="KW-0238">DNA-binding</keyword>
<reference evidence="13" key="1">
    <citation type="journal article" date="2019" name="Int. J. Syst. Evol. Microbiol.">
        <title>The Global Catalogue of Microorganisms (GCM) 10K type strain sequencing project: providing services to taxonomists for standard genome sequencing and annotation.</title>
        <authorList>
            <consortium name="The Broad Institute Genomics Platform"/>
            <consortium name="The Broad Institute Genome Sequencing Center for Infectious Disease"/>
            <person name="Wu L."/>
            <person name="Ma J."/>
        </authorList>
    </citation>
    <scope>NUCLEOTIDE SEQUENCE [LARGE SCALE GENOMIC DNA]</scope>
    <source>
        <strain evidence="13">KCTC 33576</strain>
    </source>
</reference>
<feature type="domain" description="Tyr recombinase" evidence="10">
    <location>
        <begin position="101"/>
        <end position="287"/>
    </location>
</feature>
<feature type="active site" evidence="9">
    <location>
        <position position="239"/>
    </location>
</feature>
<dbReference type="InterPro" id="IPR050090">
    <property type="entry name" value="Tyrosine_recombinase_XerCD"/>
</dbReference>
<accession>A0ABW5XGZ8</accession>
<dbReference type="RefSeq" id="WP_377467049.1">
    <property type="nucleotide sequence ID" value="NZ_JBHUOP010000004.1"/>
</dbReference>
<feature type="active site" evidence="9">
    <location>
        <position position="265"/>
    </location>
</feature>
<dbReference type="InterPro" id="IPR011010">
    <property type="entry name" value="DNA_brk_join_enz"/>
</dbReference>
<proteinExistence type="inferred from homology"/>
<dbReference type="Gene3D" id="1.10.150.130">
    <property type="match status" value="1"/>
</dbReference>
<dbReference type="Pfam" id="PF00589">
    <property type="entry name" value="Phage_integrase"/>
    <property type="match status" value="1"/>
</dbReference>
<dbReference type="PANTHER" id="PTHR30349:SF77">
    <property type="entry name" value="TYROSINE RECOMBINASE XERC"/>
    <property type="match status" value="1"/>
</dbReference>
<dbReference type="Proteomes" id="UP001597391">
    <property type="component" value="Unassembled WGS sequence"/>
</dbReference>
<comment type="subcellular location">
    <subcellularLocation>
        <location evidence="1 9">Cytoplasm</location>
    </subcellularLocation>
</comment>
<dbReference type="PROSITE" id="PS51900">
    <property type="entry name" value="CB"/>
    <property type="match status" value="1"/>
</dbReference>
<dbReference type="SUPFAM" id="SSF56349">
    <property type="entry name" value="DNA breaking-rejoining enzymes"/>
    <property type="match status" value="1"/>
</dbReference>
<feature type="active site" description="O-(3'-phospho-DNA)-tyrosine intermediate" evidence="9">
    <location>
        <position position="274"/>
    </location>
</feature>
<evidence type="ECO:0000256" key="2">
    <source>
        <dbReference type="ARBA" id="ARBA00022490"/>
    </source>
</evidence>
<evidence type="ECO:0000256" key="7">
    <source>
        <dbReference type="ARBA" id="ARBA00023172"/>
    </source>
</evidence>
<evidence type="ECO:0000313" key="12">
    <source>
        <dbReference type="EMBL" id="MFD2841127.1"/>
    </source>
</evidence>
<dbReference type="NCBIfam" id="NF001399">
    <property type="entry name" value="PRK00283.1"/>
    <property type="match status" value="1"/>
</dbReference>
<dbReference type="HAMAP" id="MF_01808">
    <property type="entry name" value="Recomb_XerC_XerD"/>
    <property type="match status" value="1"/>
</dbReference>
<dbReference type="InterPro" id="IPR044068">
    <property type="entry name" value="CB"/>
</dbReference>
<dbReference type="PANTHER" id="PTHR30349">
    <property type="entry name" value="PHAGE INTEGRASE-RELATED"/>
    <property type="match status" value="1"/>
</dbReference>
<comment type="function">
    <text evidence="9">Site-specific tyrosine recombinase, which acts by catalyzing the cutting and rejoining of the recombining DNA molecules. The XerC-XerD complex is essential to convert dimers of the bacterial chromosome into monomers to permit their segregation at cell division. It also contributes to the segregational stability of plasmids.</text>
</comment>
<dbReference type="InterPro" id="IPR010998">
    <property type="entry name" value="Integrase_recombinase_N"/>
</dbReference>
<keyword evidence="2 9" id="KW-0963">Cytoplasm</keyword>
<dbReference type="PROSITE" id="PS51898">
    <property type="entry name" value="TYR_RECOMBINASE"/>
    <property type="match status" value="1"/>
</dbReference>
<comment type="caution">
    <text evidence="12">The sequence shown here is derived from an EMBL/GenBank/DDBJ whole genome shotgun (WGS) entry which is preliminary data.</text>
</comment>
<evidence type="ECO:0000256" key="1">
    <source>
        <dbReference type="ARBA" id="ARBA00004496"/>
    </source>
</evidence>
<dbReference type="InterPro" id="IPR004107">
    <property type="entry name" value="Integrase_SAM-like_N"/>
</dbReference>
<evidence type="ECO:0000259" key="10">
    <source>
        <dbReference type="PROSITE" id="PS51898"/>
    </source>
</evidence>
<keyword evidence="8 9" id="KW-0131">Cell cycle</keyword>
<feature type="active site" evidence="9">
    <location>
        <position position="145"/>
    </location>
</feature>
<feature type="domain" description="Core-binding (CB)" evidence="11">
    <location>
        <begin position="1"/>
        <end position="80"/>
    </location>
</feature>
<keyword evidence="4 9" id="KW-0159">Chromosome partition</keyword>
<evidence type="ECO:0000256" key="4">
    <source>
        <dbReference type="ARBA" id="ARBA00022829"/>
    </source>
</evidence>
<feature type="active site" evidence="9">
    <location>
        <position position="242"/>
    </location>
</feature>
<evidence type="ECO:0000256" key="5">
    <source>
        <dbReference type="ARBA" id="ARBA00022908"/>
    </source>
</evidence>
<sequence length="293" mass="32167">MDDFVKHLSLRRGYSQNTCRAYAADVRSLLEFLAERDVEWQSATLTDLRAWLAHLSQRNGSQATIARKGAAARGFYGWAADRNLVEVDPSLRLRTPAPSSRLPEVLSVAQANLLLDHAQLSAATDEPPALRDWAATELMYSSGLRVSEVCALDVNDLNLSQRSARVIGKGNKERVVPLGQPATHALTMWLSKGRPQLASASSDKALFLGARGGRWNVRSLRETVHRLAAAADVPDLAPHAVRHTAATHLLEGGSDLRTVQELLGHSSLQTTQRYTHVTVERLKHAYLTAHPRA</sequence>
<dbReference type="EMBL" id="JBHUOP010000004">
    <property type="protein sequence ID" value="MFD2841127.1"/>
    <property type="molecule type" value="Genomic_DNA"/>
</dbReference>
<comment type="subunit">
    <text evidence="9">Forms a cyclic heterotetrameric complex composed of two molecules of XerC and two molecules of XerD.</text>
</comment>
<evidence type="ECO:0000256" key="9">
    <source>
        <dbReference type="HAMAP-Rule" id="MF_01808"/>
    </source>
</evidence>
<organism evidence="12 13">
    <name type="scientific">Populibacterium corticicola</name>
    <dbReference type="NCBI Taxonomy" id="1812826"/>
    <lineage>
        <taxon>Bacteria</taxon>
        <taxon>Bacillati</taxon>
        <taxon>Actinomycetota</taxon>
        <taxon>Actinomycetes</taxon>
        <taxon>Micrococcales</taxon>
        <taxon>Jonesiaceae</taxon>
        <taxon>Populibacterium</taxon>
    </lineage>
</organism>
<gene>
    <name evidence="9" type="primary">xerC</name>
    <name evidence="12" type="ORF">ACFSYH_11200</name>
</gene>
<keyword evidence="7 9" id="KW-0233">DNA recombination</keyword>
<keyword evidence="5 9" id="KW-0229">DNA integration</keyword>
<evidence type="ECO:0000256" key="6">
    <source>
        <dbReference type="ARBA" id="ARBA00023125"/>
    </source>
</evidence>
<dbReference type="InterPro" id="IPR013762">
    <property type="entry name" value="Integrase-like_cat_sf"/>
</dbReference>
<evidence type="ECO:0000256" key="8">
    <source>
        <dbReference type="ARBA" id="ARBA00023306"/>
    </source>
</evidence>
<dbReference type="InterPro" id="IPR002104">
    <property type="entry name" value="Integrase_catalytic"/>
</dbReference>
<protein>
    <recommendedName>
        <fullName evidence="9">Tyrosine recombinase XerC</fullName>
    </recommendedName>
</protein>
<name>A0ABW5XGZ8_9MICO</name>
<keyword evidence="3 9" id="KW-0132">Cell division</keyword>
<evidence type="ECO:0000259" key="11">
    <source>
        <dbReference type="PROSITE" id="PS51900"/>
    </source>
</evidence>
<keyword evidence="13" id="KW-1185">Reference proteome</keyword>
<feature type="active site" evidence="9">
    <location>
        <position position="169"/>
    </location>
</feature>
<evidence type="ECO:0000313" key="13">
    <source>
        <dbReference type="Proteomes" id="UP001597391"/>
    </source>
</evidence>
<comment type="similarity">
    <text evidence="9">Belongs to the 'phage' integrase family. XerC subfamily.</text>
</comment>